<dbReference type="AlphaFoldDB" id="A0A8K0XK35"/>
<organism evidence="2 3">
    <name type="scientific">Cristinia sonorae</name>
    <dbReference type="NCBI Taxonomy" id="1940300"/>
    <lineage>
        <taxon>Eukaryota</taxon>
        <taxon>Fungi</taxon>
        <taxon>Dikarya</taxon>
        <taxon>Basidiomycota</taxon>
        <taxon>Agaricomycotina</taxon>
        <taxon>Agaricomycetes</taxon>
        <taxon>Agaricomycetidae</taxon>
        <taxon>Agaricales</taxon>
        <taxon>Pleurotineae</taxon>
        <taxon>Stephanosporaceae</taxon>
        <taxon>Cristinia</taxon>
    </lineage>
</organism>
<evidence type="ECO:0000313" key="3">
    <source>
        <dbReference type="Proteomes" id="UP000813824"/>
    </source>
</evidence>
<sequence>MSAPVPLNNPVLRPSPLPVAQLESMRFKTNQIIESIQALQRSIEMGGQNYMLPWPEILSKYNILLSQSHSLSMSLVALQQTTSQQSRPGGTTQSANPYEKLALHPSVGMTDAQLDNEVIPLLRNQQTTDVLRLESETVRHLSEHMQTKGILGVLAPPLTSGPSRLGLGTTQPKRTEYEDVLRECDSIRVEHDLRIERAVRAVTMLRDKYDWKARVEVEQEEPEELDWDPRMLGRTEGEDGMLGVESESTPGAQSNDTEDEEELEEVLGNGADHTPGPSQPGTPLAGVPMVEE</sequence>
<gene>
    <name evidence="2" type="ORF">BXZ70DRAFT_693706</name>
</gene>
<evidence type="ECO:0008006" key="4">
    <source>
        <dbReference type="Google" id="ProtNLM"/>
    </source>
</evidence>
<evidence type="ECO:0000256" key="1">
    <source>
        <dbReference type="SAM" id="MobiDB-lite"/>
    </source>
</evidence>
<protein>
    <recommendedName>
        <fullName evidence="4">Mediator of RNA polymerase II transcription subunit 8</fullName>
    </recommendedName>
</protein>
<comment type="caution">
    <text evidence="2">The sequence shown here is derived from an EMBL/GenBank/DDBJ whole genome shotgun (WGS) entry which is preliminary data.</text>
</comment>
<proteinExistence type="predicted"/>
<accession>A0A8K0XK35</accession>
<evidence type="ECO:0000313" key="2">
    <source>
        <dbReference type="EMBL" id="KAH8077724.1"/>
    </source>
</evidence>
<reference evidence="2" key="1">
    <citation type="journal article" date="2021" name="New Phytol.">
        <title>Evolutionary innovations through gain and loss of genes in the ectomycorrhizal Boletales.</title>
        <authorList>
            <person name="Wu G."/>
            <person name="Miyauchi S."/>
            <person name="Morin E."/>
            <person name="Kuo A."/>
            <person name="Drula E."/>
            <person name="Varga T."/>
            <person name="Kohler A."/>
            <person name="Feng B."/>
            <person name="Cao Y."/>
            <person name="Lipzen A."/>
            <person name="Daum C."/>
            <person name="Hundley H."/>
            <person name="Pangilinan J."/>
            <person name="Johnson J."/>
            <person name="Barry K."/>
            <person name="LaButti K."/>
            <person name="Ng V."/>
            <person name="Ahrendt S."/>
            <person name="Min B."/>
            <person name="Choi I.G."/>
            <person name="Park H."/>
            <person name="Plett J.M."/>
            <person name="Magnuson J."/>
            <person name="Spatafora J.W."/>
            <person name="Nagy L.G."/>
            <person name="Henrissat B."/>
            <person name="Grigoriev I.V."/>
            <person name="Yang Z.L."/>
            <person name="Xu J."/>
            <person name="Martin F.M."/>
        </authorList>
    </citation>
    <scope>NUCLEOTIDE SEQUENCE</scope>
    <source>
        <strain evidence="2">KKN 215</strain>
    </source>
</reference>
<dbReference type="EMBL" id="JAEVFJ010000062">
    <property type="protein sequence ID" value="KAH8077724.1"/>
    <property type="molecule type" value="Genomic_DNA"/>
</dbReference>
<feature type="compositionally biased region" description="Acidic residues" evidence="1">
    <location>
        <begin position="256"/>
        <end position="265"/>
    </location>
</feature>
<keyword evidence="3" id="KW-1185">Reference proteome</keyword>
<name>A0A8K0XK35_9AGAR</name>
<feature type="compositionally biased region" description="Polar residues" evidence="1">
    <location>
        <begin position="246"/>
        <end position="255"/>
    </location>
</feature>
<dbReference type="Gene3D" id="1.20.58.1710">
    <property type="match status" value="1"/>
</dbReference>
<dbReference type="Proteomes" id="UP000813824">
    <property type="component" value="Unassembled WGS sequence"/>
</dbReference>
<feature type="compositionally biased region" description="Basic and acidic residues" evidence="1">
    <location>
        <begin position="227"/>
        <end position="237"/>
    </location>
</feature>
<dbReference type="OrthoDB" id="5568181at2759"/>
<feature type="region of interest" description="Disordered" evidence="1">
    <location>
        <begin position="218"/>
        <end position="292"/>
    </location>
</feature>